<comment type="similarity">
    <text evidence="1">Belongs to the STEEP1 family.</text>
</comment>
<evidence type="ECO:0000259" key="3">
    <source>
        <dbReference type="Pfam" id="PF25809"/>
    </source>
</evidence>
<protein>
    <recommendedName>
        <fullName evidence="3">STEEP1 domain-containing protein</fullName>
    </recommendedName>
</protein>
<evidence type="ECO:0000313" key="5">
    <source>
        <dbReference type="EnsemblFungi" id="PTTG_00064-t43_1-p1"/>
    </source>
</evidence>
<accession>A0A0C4EH48</accession>
<dbReference type="GO" id="GO:0006888">
    <property type="term" value="P:endoplasmic reticulum to Golgi vesicle-mediated transport"/>
    <property type="evidence" value="ECO:0007669"/>
    <property type="project" value="TreeGrafter"/>
</dbReference>
<dbReference type="PANTHER" id="PTHR46355">
    <property type="entry name" value="UPF0428 PROTEIN CXORF56"/>
    <property type="match status" value="1"/>
</dbReference>
<reference evidence="5 6" key="3">
    <citation type="journal article" date="2017" name="G3 (Bethesda)">
        <title>Comparative analysis highlights variable genome content of wheat rusts and divergence of the mating loci.</title>
        <authorList>
            <person name="Cuomo C.A."/>
            <person name="Bakkeren G."/>
            <person name="Khalil H.B."/>
            <person name="Panwar V."/>
            <person name="Joly D."/>
            <person name="Linning R."/>
            <person name="Sakthikumar S."/>
            <person name="Song X."/>
            <person name="Adiconis X."/>
            <person name="Fan L."/>
            <person name="Goldberg J.M."/>
            <person name="Levin J.Z."/>
            <person name="Young S."/>
            <person name="Zeng Q."/>
            <person name="Anikster Y."/>
            <person name="Bruce M."/>
            <person name="Wang M."/>
            <person name="Yin C."/>
            <person name="McCallum B."/>
            <person name="Szabo L.J."/>
            <person name="Hulbert S."/>
            <person name="Chen X."/>
            <person name="Fellers J.P."/>
        </authorList>
    </citation>
    <scope>NUCLEOTIDE SEQUENCE</scope>
    <source>
        <strain evidence="6">Isolate 1-1 / race 1 (BBBD)</strain>
        <strain evidence="5">isolate 1-1 / race 1 (BBBD)</strain>
    </source>
</reference>
<dbReference type="InterPro" id="IPR057965">
    <property type="entry name" value="STEEP1_dom"/>
</dbReference>
<dbReference type="AlphaFoldDB" id="A0A0C4EH48"/>
<evidence type="ECO:0000313" key="4">
    <source>
        <dbReference type="EMBL" id="OAV96961.1"/>
    </source>
</evidence>
<dbReference type="GO" id="GO:0005737">
    <property type="term" value="C:cytoplasm"/>
    <property type="evidence" value="ECO:0007669"/>
    <property type="project" value="GOC"/>
</dbReference>
<dbReference type="PANTHER" id="PTHR46355:SF1">
    <property type="entry name" value="STING ER EXIT PROTEIN"/>
    <property type="match status" value="1"/>
</dbReference>
<name>A0A0C4EH48_PUCT1</name>
<reference evidence="5" key="4">
    <citation type="submission" date="2025-05" db="UniProtKB">
        <authorList>
            <consortium name="EnsemblFungi"/>
        </authorList>
    </citation>
    <scope>IDENTIFICATION</scope>
    <source>
        <strain evidence="5">isolate 1-1 / race 1 (BBBD)</strain>
    </source>
</reference>
<dbReference type="EnsemblFungi" id="PTTG_00064-t43_1">
    <property type="protein sequence ID" value="PTTG_00064-t43_1-p1"/>
    <property type="gene ID" value="PTTG_00064"/>
</dbReference>
<dbReference type="Proteomes" id="UP000005240">
    <property type="component" value="Unassembled WGS sequence"/>
</dbReference>
<dbReference type="EMBL" id="ADAS02000016">
    <property type="protein sequence ID" value="OAV96961.1"/>
    <property type="molecule type" value="Genomic_DNA"/>
</dbReference>
<dbReference type="STRING" id="630390.A0A0C4EH48"/>
<dbReference type="InterPro" id="IPR029704">
    <property type="entry name" value="STEEP-like"/>
</dbReference>
<keyword evidence="6" id="KW-1185">Reference proteome</keyword>
<reference evidence="4" key="1">
    <citation type="submission" date="2009-11" db="EMBL/GenBank/DDBJ databases">
        <authorList>
            <consortium name="The Broad Institute Genome Sequencing Platform"/>
            <person name="Ward D."/>
            <person name="Feldgarden M."/>
            <person name="Earl A."/>
            <person name="Young S.K."/>
            <person name="Zeng Q."/>
            <person name="Koehrsen M."/>
            <person name="Alvarado L."/>
            <person name="Berlin A."/>
            <person name="Bochicchio J."/>
            <person name="Borenstein D."/>
            <person name="Chapman S.B."/>
            <person name="Chen Z."/>
            <person name="Engels R."/>
            <person name="Freedman E."/>
            <person name="Gellesch M."/>
            <person name="Goldberg J."/>
            <person name="Griggs A."/>
            <person name="Gujja S."/>
            <person name="Heilman E."/>
            <person name="Heiman D."/>
            <person name="Hepburn T."/>
            <person name="Howarth C."/>
            <person name="Jen D."/>
            <person name="Larson L."/>
            <person name="Lewis B."/>
            <person name="Mehta T."/>
            <person name="Park D."/>
            <person name="Pearson M."/>
            <person name="Roberts A."/>
            <person name="Saif S."/>
            <person name="Shea T."/>
            <person name="Shenoy N."/>
            <person name="Sisk P."/>
            <person name="Stolte C."/>
            <person name="Sykes S."/>
            <person name="Thomson T."/>
            <person name="Walk T."/>
            <person name="White J."/>
            <person name="Yandava C."/>
            <person name="Izard J."/>
            <person name="Baranova O.V."/>
            <person name="Blanton J.M."/>
            <person name="Tanner A.C."/>
            <person name="Dewhirst F.E."/>
            <person name="Haas B."/>
            <person name="Nusbaum C."/>
            <person name="Birren B."/>
        </authorList>
    </citation>
    <scope>NUCLEOTIDE SEQUENCE [LARGE SCALE GENOMIC DNA]</scope>
    <source>
        <strain evidence="4">1-1 BBBD Race 1</strain>
    </source>
</reference>
<dbReference type="VEuPathDB" id="FungiDB:PTTG_00064"/>
<dbReference type="GO" id="GO:0090158">
    <property type="term" value="P:endoplasmic reticulum membrane organization"/>
    <property type="evidence" value="ECO:0007669"/>
    <property type="project" value="TreeGrafter"/>
</dbReference>
<dbReference type="OrthoDB" id="418131at2759"/>
<evidence type="ECO:0000256" key="2">
    <source>
        <dbReference type="SAM" id="MobiDB-lite"/>
    </source>
</evidence>
<proteinExistence type="inferred from homology"/>
<feature type="domain" description="STEEP1" evidence="3">
    <location>
        <begin position="21"/>
        <end position="128"/>
    </location>
</feature>
<dbReference type="Pfam" id="PF25809">
    <property type="entry name" value="STEEP1"/>
    <property type="match status" value="1"/>
</dbReference>
<reference evidence="4" key="2">
    <citation type="submission" date="2016-05" db="EMBL/GenBank/DDBJ databases">
        <title>Comparative analysis highlights variable genome content of wheat rusts and divergence of the mating loci.</title>
        <authorList>
            <person name="Cuomo C.A."/>
            <person name="Bakkeren G."/>
            <person name="Szabo L."/>
            <person name="Khalil H."/>
            <person name="Joly D."/>
            <person name="Goldberg J."/>
            <person name="Young S."/>
            <person name="Zeng Q."/>
            <person name="Fellers J."/>
        </authorList>
    </citation>
    <scope>NUCLEOTIDE SEQUENCE [LARGE SCALE GENOMIC DNA]</scope>
    <source>
        <strain evidence="4">1-1 BBBD Race 1</strain>
    </source>
</reference>
<organism evidence="4">
    <name type="scientific">Puccinia triticina (isolate 1-1 / race 1 (BBBD))</name>
    <name type="common">Brown leaf rust fungus</name>
    <dbReference type="NCBI Taxonomy" id="630390"/>
    <lineage>
        <taxon>Eukaryota</taxon>
        <taxon>Fungi</taxon>
        <taxon>Dikarya</taxon>
        <taxon>Basidiomycota</taxon>
        <taxon>Pucciniomycotina</taxon>
        <taxon>Pucciniomycetes</taxon>
        <taxon>Pucciniales</taxon>
        <taxon>Pucciniaceae</taxon>
        <taxon>Puccinia</taxon>
    </lineage>
</organism>
<evidence type="ECO:0000313" key="6">
    <source>
        <dbReference type="Proteomes" id="UP000005240"/>
    </source>
</evidence>
<evidence type="ECO:0000256" key="1">
    <source>
        <dbReference type="ARBA" id="ARBA00024205"/>
    </source>
</evidence>
<sequence length="167" mass="18902">MPKIVSRSAISTSEDKQALHATSRLVVNYCLCGEFILVIDKPLSLVARRPIDASYVIRNIEPKRSYKLNTDLSTKPTLIRRDNGFEKQWRHTCSRCKLPIGYEIASPTKGDWTYIFPGSLTETQSSVPPSALDLHPVETLKEQIERAQKESKNLETIPEQGDDKEDT</sequence>
<dbReference type="OMA" id="YEMNEHR"/>
<feature type="region of interest" description="Disordered" evidence="2">
    <location>
        <begin position="147"/>
        <end position="167"/>
    </location>
</feature>
<gene>
    <name evidence="4" type="ORF">PTTG_00064</name>
</gene>